<dbReference type="InterPro" id="IPR057135">
    <property type="entry name" value="At4g27190-like_LRR"/>
</dbReference>
<dbReference type="EMBL" id="BQKI01000009">
    <property type="protein sequence ID" value="GJN02921.1"/>
    <property type="molecule type" value="Genomic_DNA"/>
</dbReference>
<keyword evidence="3" id="KW-1185">Reference proteome</keyword>
<comment type="caution">
    <text evidence="2">The sequence shown here is derived from an EMBL/GenBank/DDBJ whole genome shotgun (WGS) entry which is preliminary data.</text>
</comment>
<dbReference type="Proteomes" id="UP001054889">
    <property type="component" value="Unassembled WGS sequence"/>
</dbReference>
<reference evidence="2" key="2">
    <citation type="submission" date="2021-12" db="EMBL/GenBank/DDBJ databases">
        <title>Resequencing data analysis of finger millet.</title>
        <authorList>
            <person name="Hatakeyama M."/>
            <person name="Aluri S."/>
            <person name="Balachadran M.T."/>
            <person name="Sivarajan S.R."/>
            <person name="Poveda L."/>
            <person name="Shimizu-Inatsugi R."/>
            <person name="Schlapbach R."/>
            <person name="Sreeman S.M."/>
            <person name="Shimizu K.K."/>
        </authorList>
    </citation>
    <scope>NUCLEOTIDE SEQUENCE</scope>
</reference>
<name>A0AAV5CXJ5_ELECO</name>
<dbReference type="SUPFAM" id="SSF52047">
    <property type="entry name" value="RNI-like"/>
    <property type="match status" value="1"/>
</dbReference>
<dbReference type="Pfam" id="PF23247">
    <property type="entry name" value="LRR_RPS2"/>
    <property type="match status" value="1"/>
</dbReference>
<dbReference type="InterPro" id="IPR050905">
    <property type="entry name" value="Plant_NBS-LRR"/>
</dbReference>
<gene>
    <name evidence="2" type="primary">ga20315</name>
    <name evidence="2" type="ORF">PR202_ga20315</name>
</gene>
<dbReference type="PANTHER" id="PTHR33463:SF194">
    <property type="entry name" value="OS04G0431700 PROTEIN"/>
    <property type="match status" value="1"/>
</dbReference>
<sequence length="246" mass="28119">MLILDGCDGIENIGVPNGLPSSLSTAVTEPEAAREEMIETNSRFCHGRLANRYEGTWSSLKWCRVERCPNLDTIFDTGVRCELLETIWVSDLLMARGLGTKRDLIRTFDILCSAFENLQHLHLHSCPRLLFALPVFDLNYFNLQTIHIMHCGDLKHVFVMREDSEPTEGRAFHRCLRFPRLTTIHLHDLPKLQHICEVKTMLASALETIRIRGCFGLRSLPAVAVREPGQRRPTVEIEKDVWDALE</sequence>
<dbReference type="InterPro" id="IPR032675">
    <property type="entry name" value="LRR_dom_sf"/>
</dbReference>
<reference evidence="2" key="1">
    <citation type="journal article" date="2018" name="DNA Res.">
        <title>Multiple hybrid de novo genome assembly of finger millet, an orphan allotetraploid crop.</title>
        <authorList>
            <person name="Hatakeyama M."/>
            <person name="Aluri S."/>
            <person name="Balachadran M.T."/>
            <person name="Sivarajan S.R."/>
            <person name="Patrignani A."/>
            <person name="Gruter S."/>
            <person name="Poveda L."/>
            <person name="Shimizu-Inatsugi R."/>
            <person name="Baeten J."/>
            <person name="Francoijs K.J."/>
            <person name="Nataraja K.N."/>
            <person name="Reddy Y.A.N."/>
            <person name="Phadnis S."/>
            <person name="Ravikumar R.L."/>
            <person name="Schlapbach R."/>
            <person name="Sreeman S.M."/>
            <person name="Shimizu K.K."/>
        </authorList>
    </citation>
    <scope>NUCLEOTIDE SEQUENCE</scope>
</reference>
<evidence type="ECO:0000313" key="3">
    <source>
        <dbReference type="Proteomes" id="UP001054889"/>
    </source>
</evidence>
<dbReference type="AlphaFoldDB" id="A0AAV5CXJ5"/>
<accession>A0AAV5CXJ5</accession>
<feature type="domain" description="Disease resistance protein At4g27190-like leucine-rich repeats" evidence="1">
    <location>
        <begin position="113"/>
        <end position="220"/>
    </location>
</feature>
<proteinExistence type="predicted"/>
<dbReference type="PANTHER" id="PTHR33463">
    <property type="entry name" value="NB-ARC DOMAIN-CONTAINING PROTEIN-RELATED"/>
    <property type="match status" value="1"/>
</dbReference>
<organism evidence="2 3">
    <name type="scientific">Eleusine coracana subsp. coracana</name>
    <dbReference type="NCBI Taxonomy" id="191504"/>
    <lineage>
        <taxon>Eukaryota</taxon>
        <taxon>Viridiplantae</taxon>
        <taxon>Streptophyta</taxon>
        <taxon>Embryophyta</taxon>
        <taxon>Tracheophyta</taxon>
        <taxon>Spermatophyta</taxon>
        <taxon>Magnoliopsida</taxon>
        <taxon>Liliopsida</taxon>
        <taxon>Poales</taxon>
        <taxon>Poaceae</taxon>
        <taxon>PACMAD clade</taxon>
        <taxon>Chloridoideae</taxon>
        <taxon>Cynodonteae</taxon>
        <taxon>Eleusininae</taxon>
        <taxon>Eleusine</taxon>
    </lineage>
</organism>
<protein>
    <recommendedName>
        <fullName evidence="1">Disease resistance protein At4g27190-like leucine-rich repeats domain-containing protein</fullName>
    </recommendedName>
</protein>
<evidence type="ECO:0000259" key="1">
    <source>
        <dbReference type="Pfam" id="PF23247"/>
    </source>
</evidence>
<dbReference type="Gene3D" id="3.80.10.10">
    <property type="entry name" value="Ribonuclease Inhibitor"/>
    <property type="match status" value="1"/>
</dbReference>
<evidence type="ECO:0000313" key="2">
    <source>
        <dbReference type="EMBL" id="GJN02921.1"/>
    </source>
</evidence>